<accession>D8TLB7</accession>
<keyword evidence="2" id="KW-0472">Membrane</keyword>
<evidence type="ECO:0000256" key="2">
    <source>
        <dbReference type="SAM" id="Phobius"/>
    </source>
</evidence>
<keyword evidence="2" id="KW-0812">Transmembrane</keyword>
<dbReference type="eggNOG" id="ENOG502S6HW">
    <property type="taxonomic scope" value="Eukaryota"/>
</dbReference>
<keyword evidence="2" id="KW-1133">Transmembrane helix</keyword>
<dbReference type="KEGG" id="vcn:VOLCADRAFT_87431"/>
<dbReference type="AlphaFoldDB" id="D8TLB7"/>
<evidence type="ECO:0000313" key="4">
    <source>
        <dbReference type="Proteomes" id="UP000001058"/>
    </source>
</evidence>
<evidence type="ECO:0000256" key="1">
    <source>
        <dbReference type="SAM" id="MobiDB-lite"/>
    </source>
</evidence>
<dbReference type="InParanoid" id="D8TLB7"/>
<dbReference type="GeneID" id="9620218"/>
<feature type="compositionally biased region" description="Basic and acidic residues" evidence="1">
    <location>
        <begin position="143"/>
        <end position="154"/>
    </location>
</feature>
<gene>
    <name evidence="3" type="ORF">VOLCADRAFT_87431</name>
</gene>
<feature type="transmembrane region" description="Helical" evidence="2">
    <location>
        <begin position="21"/>
        <end position="41"/>
    </location>
</feature>
<dbReference type="EMBL" id="GL378326">
    <property type="protein sequence ID" value="EFJ51845.1"/>
    <property type="molecule type" value="Genomic_DNA"/>
</dbReference>
<keyword evidence="4" id="KW-1185">Reference proteome</keyword>
<organism evidence="4">
    <name type="scientific">Volvox carteri f. nagariensis</name>
    <dbReference type="NCBI Taxonomy" id="3068"/>
    <lineage>
        <taxon>Eukaryota</taxon>
        <taxon>Viridiplantae</taxon>
        <taxon>Chlorophyta</taxon>
        <taxon>core chlorophytes</taxon>
        <taxon>Chlorophyceae</taxon>
        <taxon>CS clade</taxon>
        <taxon>Chlamydomonadales</taxon>
        <taxon>Volvocaceae</taxon>
        <taxon>Volvox</taxon>
    </lineage>
</organism>
<reference evidence="3 4" key="1">
    <citation type="journal article" date="2010" name="Science">
        <title>Genomic analysis of organismal complexity in the multicellular green alga Volvox carteri.</title>
        <authorList>
            <person name="Prochnik S.E."/>
            <person name="Umen J."/>
            <person name="Nedelcu A.M."/>
            <person name="Hallmann A."/>
            <person name="Miller S.M."/>
            <person name="Nishii I."/>
            <person name="Ferris P."/>
            <person name="Kuo A."/>
            <person name="Mitros T."/>
            <person name="Fritz-Laylin L.K."/>
            <person name="Hellsten U."/>
            <person name="Chapman J."/>
            <person name="Simakov O."/>
            <person name="Rensing S.A."/>
            <person name="Terry A."/>
            <person name="Pangilinan J."/>
            <person name="Kapitonov V."/>
            <person name="Jurka J."/>
            <person name="Salamov A."/>
            <person name="Shapiro H."/>
            <person name="Schmutz J."/>
            <person name="Grimwood J."/>
            <person name="Lindquist E."/>
            <person name="Lucas S."/>
            <person name="Grigoriev I.V."/>
            <person name="Schmitt R."/>
            <person name="Kirk D."/>
            <person name="Rokhsar D.S."/>
        </authorList>
    </citation>
    <scope>NUCLEOTIDE SEQUENCE [LARGE SCALE GENOMIC DNA]</scope>
    <source>
        <strain evidence="4">f. Nagariensis / Eve</strain>
    </source>
</reference>
<protein>
    <submittedName>
        <fullName evidence="3">Uncharacterized protein</fullName>
    </submittedName>
</protein>
<dbReference type="OrthoDB" id="526941at2759"/>
<name>D8TLB7_VOLCA</name>
<sequence length="549" mass="61418">MADPHAGPRTRRRLAARLRPTDVIWGTCLALCVLTLTLYGWHLRSRITDSAEEGPFASRQTHRPPPYSTAPLLVSYAFYEKDTIQRTNLEHFLQHGWVSPPGEVQPVTWVFVVTGDLCSPCVSAFPLTTPLQADPDMGITRAARVDGDPEDRHLHLTGSSSRRRPARPGGGVPQLLSGPHGAPEAGPTLLLWRSENVGMDLAAHNTSLEYLRRHGGGLSRYRYFLLLNSSVKGPYYPAYLPTWWHWTHAFLERFQPLPQGDPRWTYPPVLEVLPPGTPTGPYSRRRPMGPAVVRASWAVALDHVAMELVIRRGVLKVRTCKTCGDKEDGIIVGGEYGITSVLLEQAGYNVATLMSKYARCGRRLSPLPAYGRTCKGPCRDVLCGKGETLPVSAVGTVCGDRRVRVPCTPGPEKRRQGVPGADVDWRDERHWGCNDMVHPSRHGTYDGIAFHPYETIFVKSSWHVADPYTRRYSLWMTQHREGDAGTDGEWNEKLYHYAISPEAQMSNLLEAAYNVEKVRETLAKHREQEDKSLAEEQRVAEERAVSLNV</sequence>
<dbReference type="RefSeq" id="XP_002947255.1">
    <property type="nucleotide sequence ID" value="XM_002947209.1"/>
</dbReference>
<feature type="region of interest" description="Disordered" evidence="1">
    <location>
        <begin position="143"/>
        <end position="180"/>
    </location>
</feature>
<proteinExistence type="predicted"/>
<evidence type="ECO:0000313" key="3">
    <source>
        <dbReference type="EMBL" id="EFJ51845.1"/>
    </source>
</evidence>
<dbReference type="Proteomes" id="UP000001058">
    <property type="component" value="Unassembled WGS sequence"/>
</dbReference>